<protein>
    <submittedName>
        <fullName evidence="2">Uncharacterized protein</fullName>
    </submittedName>
</protein>
<comment type="caution">
    <text evidence="2">The sequence shown here is derived from an EMBL/GenBank/DDBJ whole genome shotgun (WGS) entry which is preliminary data.</text>
</comment>
<sequence>NCEYAPPPEKPNKPQATDHPTSHLKPATSYDVVIQSGVHLTKRPKANTNLHAAQKERQKTQARHATRKQWTPAARKDILTTSNKFQALGQGEESVNNATNGATTREFDGTNIVDIATTINGKTTQEANEETVRPASKEENSSGQELSMAEMEKRREKRALKQERKL</sequence>
<dbReference type="EMBL" id="JACGCM010001378">
    <property type="protein sequence ID" value="KAF6156098.1"/>
    <property type="molecule type" value="Genomic_DNA"/>
</dbReference>
<proteinExistence type="predicted"/>
<gene>
    <name evidence="2" type="ORF">GIB67_007473</name>
</gene>
<feature type="compositionally biased region" description="Basic and acidic residues" evidence="1">
    <location>
        <begin position="130"/>
        <end position="140"/>
    </location>
</feature>
<accession>A0A7J7MN01</accession>
<evidence type="ECO:0000256" key="1">
    <source>
        <dbReference type="SAM" id="MobiDB-lite"/>
    </source>
</evidence>
<dbReference type="AlphaFoldDB" id="A0A7J7MN01"/>
<evidence type="ECO:0000313" key="3">
    <source>
        <dbReference type="Proteomes" id="UP000541444"/>
    </source>
</evidence>
<feature type="region of interest" description="Disordered" evidence="1">
    <location>
        <begin position="1"/>
        <end position="26"/>
    </location>
</feature>
<feature type="region of interest" description="Disordered" evidence="1">
    <location>
        <begin position="120"/>
        <end position="166"/>
    </location>
</feature>
<dbReference type="Proteomes" id="UP000541444">
    <property type="component" value="Unassembled WGS sequence"/>
</dbReference>
<keyword evidence="3" id="KW-1185">Reference proteome</keyword>
<feature type="compositionally biased region" description="Basic and acidic residues" evidence="1">
    <location>
        <begin position="150"/>
        <end position="166"/>
    </location>
</feature>
<organism evidence="2 3">
    <name type="scientific">Kingdonia uniflora</name>
    <dbReference type="NCBI Taxonomy" id="39325"/>
    <lineage>
        <taxon>Eukaryota</taxon>
        <taxon>Viridiplantae</taxon>
        <taxon>Streptophyta</taxon>
        <taxon>Embryophyta</taxon>
        <taxon>Tracheophyta</taxon>
        <taxon>Spermatophyta</taxon>
        <taxon>Magnoliopsida</taxon>
        <taxon>Ranunculales</taxon>
        <taxon>Circaeasteraceae</taxon>
        <taxon>Kingdonia</taxon>
    </lineage>
</organism>
<reference evidence="2 3" key="1">
    <citation type="journal article" date="2020" name="IScience">
        <title>Genome Sequencing of the Endangered Kingdonia uniflora (Circaeasteraceae, Ranunculales) Reveals Potential Mechanisms of Evolutionary Specialization.</title>
        <authorList>
            <person name="Sun Y."/>
            <person name="Deng T."/>
            <person name="Zhang A."/>
            <person name="Moore M.J."/>
            <person name="Landis J.B."/>
            <person name="Lin N."/>
            <person name="Zhang H."/>
            <person name="Zhang X."/>
            <person name="Huang J."/>
            <person name="Zhang X."/>
            <person name="Sun H."/>
            <person name="Wang H."/>
        </authorList>
    </citation>
    <scope>NUCLEOTIDE SEQUENCE [LARGE SCALE GENOMIC DNA]</scope>
    <source>
        <strain evidence="2">TB1705</strain>
        <tissue evidence="2">Leaf</tissue>
    </source>
</reference>
<feature type="non-terminal residue" evidence="2">
    <location>
        <position position="166"/>
    </location>
</feature>
<name>A0A7J7MN01_9MAGN</name>
<feature type="region of interest" description="Disordered" evidence="1">
    <location>
        <begin position="41"/>
        <end position="78"/>
    </location>
</feature>
<evidence type="ECO:0000313" key="2">
    <source>
        <dbReference type="EMBL" id="KAF6156098.1"/>
    </source>
</evidence>